<dbReference type="EMBL" id="UOFO01000005">
    <property type="protein sequence ID" value="VAW83416.1"/>
    <property type="molecule type" value="Genomic_DNA"/>
</dbReference>
<organism evidence="1">
    <name type="scientific">hydrothermal vent metagenome</name>
    <dbReference type="NCBI Taxonomy" id="652676"/>
    <lineage>
        <taxon>unclassified sequences</taxon>
        <taxon>metagenomes</taxon>
        <taxon>ecological metagenomes</taxon>
    </lineage>
</organism>
<sequence length="137" mass="15397">MTIDIMETLGEARKLNEAGENSEAQKLLREVLVVDPGNQLAHLMLGGAYFCENKYTEAEVIFKNLVSLAPAVGKFSIALFNTQWKLGLYKESIAEIKRFLAIADKDLEKHTIEEYVQITKNLANKGMLNIDKNNCPH</sequence>
<dbReference type="SUPFAM" id="SSF48452">
    <property type="entry name" value="TPR-like"/>
    <property type="match status" value="1"/>
</dbReference>
<proteinExistence type="predicted"/>
<dbReference type="InterPro" id="IPR011990">
    <property type="entry name" value="TPR-like_helical_dom_sf"/>
</dbReference>
<reference evidence="1" key="1">
    <citation type="submission" date="2018-06" db="EMBL/GenBank/DDBJ databases">
        <authorList>
            <person name="Zhirakovskaya E."/>
        </authorList>
    </citation>
    <scope>NUCLEOTIDE SEQUENCE</scope>
</reference>
<evidence type="ECO:0000313" key="1">
    <source>
        <dbReference type="EMBL" id="VAW83416.1"/>
    </source>
</evidence>
<protein>
    <submittedName>
        <fullName evidence="1">Uncharacterized protein</fullName>
    </submittedName>
</protein>
<dbReference type="AlphaFoldDB" id="A0A3B0ZS26"/>
<dbReference type="Gene3D" id="1.25.40.10">
    <property type="entry name" value="Tetratricopeptide repeat domain"/>
    <property type="match status" value="1"/>
</dbReference>
<name>A0A3B0ZS26_9ZZZZ</name>
<accession>A0A3B0ZS26</accession>
<gene>
    <name evidence="1" type="ORF">MNBD_GAMMA16-1543</name>
</gene>